<comment type="caution">
    <text evidence="1">The sequence shown here is derived from an EMBL/GenBank/DDBJ whole genome shotgun (WGS) entry which is preliminary data.</text>
</comment>
<dbReference type="EMBL" id="JYJG01000095">
    <property type="protein sequence ID" value="KJK48956.1"/>
    <property type="molecule type" value="Genomic_DNA"/>
</dbReference>
<gene>
    <name evidence="1" type="ORF">UK23_15480</name>
</gene>
<dbReference type="Proteomes" id="UP000033393">
    <property type="component" value="Unassembled WGS sequence"/>
</dbReference>
<name>A0A0F0H279_LENAE</name>
<proteinExistence type="predicted"/>
<organism evidence="1 2">
    <name type="scientific">Lentzea aerocolonigenes</name>
    <name type="common">Lechevalieria aerocolonigenes</name>
    <name type="synonym">Saccharothrix aerocolonigenes</name>
    <dbReference type="NCBI Taxonomy" id="68170"/>
    <lineage>
        <taxon>Bacteria</taxon>
        <taxon>Bacillati</taxon>
        <taxon>Actinomycetota</taxon>
        <taxon>Actinomycetes</taxon>
        <taxon>Pseudonocardiales</taxon>
        <taxon>Pseudonocardiaceae</taxon>
        <taxon>Lentzea</taxon>
    </lineage>
</organism>
<dbReference type="RefSeq" id="WP_045312256.1">
    <property type="nucleotide sequence ID" value="NZ_JYJG01000095.1"/>
</dbReference>
<accession>A0A0F0H279</accession>
<dbReference type="AlphaFoldDB" id="A0A0F0H279"/>
<keyword evidence="2" id="KW-1185">Reference proteome</keyword>
<reference evidence="1 2" key="1">
    <citation type="submission" date="2015-02" db="EMBL/GenBank/DDBJ databases">
        <authorList>
            <person name="Ju K.-S."/>
            <person name="Doroghazi J.R."/>
            <person name="Metcalf W."/>
        </authorList>
    </citation>
    <scope>NUCLEOTIDE SEQUENCE [LARGE SCALE GENOMIC DNA]</scope>
    <source>
        <strain evidence="1 2">NRRL B-16140</strain>
    </source>
</reference>
<evidence type="ECO:0000313" key="1">
    <source>
        <dbReference type="EMBL" id="KJK48956.1"/>
    </source>
</evidence>
<sequence length="93" mass="10211">MSTRQRAAATKAKTTRAKTDVTVEWRGETFALPTAEDFPLDALEAEEAGKHLTALRMILGEQQYKAWRALARTAKDAEEFSAVVMGELGAGNR</sequence>
<evidence type="ECO:0008006" key="3">
    <source>
        <dbReference type="Google" id="ProtNLM"/>
    </source>
</evidence>
<protein>
    <recommendedName>
        <fullName evidence="3">Tail assembly chaperone</fullName>
    </recommendedName>
</protein>
<evidence type="ECO:0000313" key="2">
    <source>
        <dbReference type="Proteomes" id="UP000033393"/>
    </source>
</evidence>
<dbReference type="PATRIC" id="fig|68170.10.peg.3915"/>